<keyword evidence="2" id="KW-1185">Reference proteome</keyword>
<sequence length="195" mass="22429">MAKRLATHYVKTCLKLKEAELLKFVNLFADQQASLQIKVYENGNQEVAIQDIDSCEQIKLAFERREGMFISTGSCRFNNVKLANVMRKAISMFKGDALVHREYPGYIMEYEYTNGAVTKIAEKKQGLERVVYEFKNTLGKMQQQYQRLAVEAEIELLRARVNVLLDHRNEAEGSTLRIDNQLLSISKQLFALEAL</sequence>
<dbReference type="EMBL" id="JBHSQV010000181">
    <property type="protein sequence ID" value="MFC5988437.1"/>
    <property type="molecule type" value="Genomic_DNA"/>
</dbReference>
<gene>
    <name evidence="1" type="ORF">ACFPXP_18700</name>
</gene>
<organism evidence="1 2">
    <name type="scientific">Marinicrinis lubricantis</name>
    <dbReference type="NCBI Taxonomy" id="2086470"/>
    <lineage>
        <taxon>Bacteria</taxon>
        <taxon>Bacillati</taxon>
        <taxon>Bacillota</taxon>
        <taxon>Bacilli</taxon>
        <taxon>Bacillales</taxon>
        <taxon>Paenibacillaceae</taxon>
    </lineage>
</organism>
<dbReference type="Proteomes" id="UP001596250">
    <property type="component" value="Unassembled WGS sequence"/>
</dbReference>
<reference evidence="2" key="1">
    <citation type="journal article" date="2019" name="Int. J. Syst. Evol. Microbiol.">
        <title>The Global Catalogue of Microorganisms (GCM) 10K type strain sequencing project: providing services to taxonomists for standard genome sequencing and annotation.</title>
        <authorList>
            <consortium name="The Broad Institute Genomics Platform"/>
            <consortium name="The Broad Institute Genome Sequencing Center for Infectious Disease"/>
            <person name="Wu L."/>
            <person name="Ma J."/>
        </authorList>
    </citation>
    <scope>NUCLEOTIDE SEQUENCE [LARGE SCALE GENOMIC DNA]</scope>
    <source>
        <strain evidence="2">CCM 8749</strain>
    </source>
</reference>
<evidence type="ECO:0000313" key="2">
    <source>
        <dbReference type="Proteomes" id="UP001596250"/>
    </source>
</evidence>
<accession>A0ABW1ITM8</accession>
<proteinExistence type="predicted"/>
<dbReference type="RefSeq" id="WP_379895908.1">
    <property type="nucleotide sequence ID" value="NZ_CBCSCT010000014.1"/>
</dbReference>
<protein>
    <submittedName>
        <fullName evidence="1">Non-ribosomal peptide synthetase module</fullName>
    </submittedName>
</protein>
<name>A0ABW1ITM8_9BACL</name>
<evidence type="ECO:0000313" key="1">
    <source>
        <dbReference type="EMBL" id="MFC5988437.1"/>
    </source>
</evidence>
<comment type="caution">
    <text evidence="1">The sequence shown here is derived from an EMBL/GenBank/DDBJ whole genome shotgun (WGS) entry which is preliminary data.</text>
</comment>